<evidence type="ECO:0000313" key="1">
    <source>
        <dbReference type="EMBL" id="OGZ35242.1"/>
    </source>
</evidence>
<dbReference type="Gene3D" id="3.30.460.10">
    <property type="entry name" value="Beta Polymerase, domain 2"/>
    <property type="match status" value="1"/>
</dbReference>
<accession>A0A1G2FBU5</accession>
<dbReference type="SUPFAM" id="SSF81301">
    <property type="entry name" value="Nucleotidyltransferase"/>
    <property type="match status" value="1"/>
</dbReference>
<organism evidence="1 2">
    <name type="scientific">Candidatus Portnoybacteria bacterium RIFCSPHIGHO2_01_FULL_40_12b</name>
    <dbReference type="NCBI Taxonomy" id="1801994"/>
    <lineage>
        <taxon>Bacteria</taxon>
        <taxon>Candidatus Portnoyibacteriota</taxon>
    </lineage>
</organism>
<name>A0A1G2FBU5_9BACT</name>
<dbReference type="Proteomes" id="UP000176974">
    <property type="component" value="Unassembled WGS sequence"/>
</dbReference>
<gene>
    <name evidence="1" type="ORF">A2815_02645</name>
</gene>
<dbReference type="AlphaFoldDB" id="A0A1G2FBU5"/>
<comment type="caution">
    <text evidence="1">The sequence shown here is derived from an EMBL/GenBank/DDBJ whole genome shotgun (WGS) entry which is preliminary data.</text>
</comment>
<evidence type="ECO:0000313" key="2">
    <source>
        <dbReference type="Proteomes" id="UP000176974"/>
    </source>
</evidence>
<proteinExistence type="predicted"/>
<protein>
    <submittedName>
        <fullName evidence="1">Uncharacterized protein</fullName>
    </submittedName>
</protein>
<sequence length="235" mass="27392">MDKKLEETIKAITEKFDPVSIFLYGSRARIDSLSRSDYEVGVLYLRDKKISCSELKEINPYRDVVLYPFEYEDFLSYKIDTPFPENIYFRELVEAGKTLYGEKVIENFKPPKITTLDLLQRIRFDTGFALAAILSKRNGDEITAAVEFSKSCLFGVRCLMLLETKSFPLTYDDIYEQSKKLNFGEYTDVVDHAFAVRKGEKTDEIFLYRNVSLLNKIIKNRILESFREEGDKELI</sequence>
<dbReference type="InterPro" id="IPR043519">
    <property type="entry name" value="NT_sf"/>
</dbReference>
<dbReference type="EMBL" id="MHMY01000013">
    <property type="protein sequence ID" value="OGZ35242.1"/>
    <property type="molecule type" value="Genomic_DNA"/>
</dbReference>
<reference evidence="1 2" key="1">
    <citation type="journal article" date="2016" name="Nat. Commun.">
        <title>Thousands of microbial genomes shed light on interconnected biogeochemical processes in an aquifer system.</title>
        <authorList>
            <person name="Anantharaman K."/>
            <person name="Brown C.T."/>
            <person name="Hug L.A."/>
            <person name="Sharon I."/>
            <person name="Castelle C.J."/>
            <person name="Probst A.J."/>
            <person name="Thomas B.C."/>
            <person name="Singh A."/>
            <person name="Wilkins M.J."/>
            <person name="Karaoz U."/>
            <person name="Brodie E.L."/>
            <person name="Williams K.H."/>
            <person name="Hubbard S.S."/>
            <person name="Banfield J.F."/>
        </authorList>
    </citation>
    <scope>NUCLEOTIDE SEQUENCE [LARGE SCALE GENOMIC DNA]</scope>
</reference>